<dbReference type="GO" id="GO:0003688">
    <property type="term" value="F:DNA replication origin binding"/>
    <property type="evidence" value="ECO:0007669"/>
    <property type="project" value="TreeGrafter"/>
</dbReference>
<accession>A0A017S4U4</accession>
<protein>
    <recommendedName>
        <fullName evidence="3 8">DNA replication regulator SLD2</fullName>
    </recommendedName>
</protein>
<dbReference type="GeneID" id="63701750"/>
<dbReference type="AlphaFoldDB" id="A0A017S4U4"/>
<evidence type="ECO:0000256" key="3">
    <source>
        <dbReference type="ARBA" id="ARBA00018363"/>
    </source>
</evidence>
<evidence type="ECO:0000313" key="11">
    <source>
        <dbReference type="Proteomes" id="UP000019804"/>
    </source>
</evidence>
<gene>
    <name evidence="10" type="ORF">EURHEDRAFT_518049</name>
</gene>
<evidence type="ECO:0000256" key="8">
    <source>
        <dbReference type="RuleBase" id="RU367067"/>
    </source>
</evidence>
<comment type="similarity">
    <text evidence="2 8">Belongs to the SLD2 family.</text>
</comment>
<evidence type="ECO:0000256" key="5">
    <source>
        <dbReference type="ARBA" id="ARBA00023242"/>
    </source>
</evidence>
<dbReference type="InterPro" id="IPR021110">
    <property type="entry name" value="DNA_rep_checkpnt_protein"/>
</dbReference>
<dbReference type="RefSeq" id="XP_040635657.1">
    <property type="nucleotide sequence ID" value="XM_040786626.1"/>
</dbReference>
<dbReference type="Proteomes" id="UP000019804">
    <property type="component" value="Unassembled WGS sequence"/>
</dbReference>
<feature type="compositionally biased region" description="Basic residues" evidence="9">
    <location>
        <begin position="526"/>
        <end position="539"/>
    </location>
</feature>
<evidence type="ECO:0000256" key="2">
    <source>
        <dbReference type="ARBA" id="ARBA00007276"/>
    </source>
</evidence>
<dbReference type="Gene3D" id="1.10.10.1460">
    <property type="match status" value="1"/>
</dbReference>
<keyword evidence="5 8" id="KW-0539">Nucleus</keyword>
<reference evidence="11" key="1">
    <citation type="journal article" date="2014" name="Nat. Commun.">
        <title>Genomic adaptations of the halophilic Dead Sea filamentous fungus Eurotium rubrum.</title>
        <authorList>
            <person name="Kis-Papo T."/>
            <person name="Weig A.R."/>
            <person name="Riley R."/>
            <person name="Persoh D."/>
            <person name="Salamov A."/>
            <person name="Sun H."/>
            <person name="Lipzen A."/>
            <person name="Wasser S.P."/>
            <person name="Rambold G."/>
            <person name="Grigoriev I.V."/>
            <person name="Nevo E."/>
        </authorList>
    </citation>
    <scope>NUCLEOTIDE SEQUENCE [LARGE SCALE GENOMIC DNA]</scope>
    <source>
        <strain evidence="11">CBS 135680</strain>
    </source>
</reference>
<dbReference type="GO" id="GO:1902977">
    <property type="term" value="P:mitotic DNA replication preinitiation complex assembly"/>
    <property type="evidence" value="ECO:0007669"/>
    <property type="project" value="TreeGrafter"/>
</dbReference>
<dbReference type="GO" id="GO:0031261">
    <property type="term" value="C:DNA replication preinitiation complex"/>
    <property type="evidence" value="ECO:0007669"/>
    <property type="project" value="TreeGrafter"/>
</dbReference>
<dbReference type="HOGENOM" id="CLU_033089_0_0_1"/>
<comment type="subcellular location">
    <subcellularLocation>
        <location evidence="1 8">Nucleus</location>
    </subcellularLocation>
</comment>
<dbReference type="PANTHER" id="PTHR28124">
    <property type="entry name" value="DNA REPLICATION REGULATOR SLD2"/>
    <property type="match status" value="1"/>
</dbReference>
<dbReference type="EMBL" id="KK088440">
    <property type="protein sequence ID" value="EYE91967.1"/>
    <property type="molecule type" value="Genomic_DNA"/>
</dbReference>
<keyword evidence="4 8" id="KW-0235">DNA replication</keyword>
<evidence type="ECO:0000313" key="10">
    <source>
        <dbReference type="EMBL" id="EYE91967.1"/>
    </source>
</evidence>
<evidence type="ECO:0000256" key="1">
    <source>
        <dbReference type="ARBA" id="ARBA00004123"/>
    </source>
</evidence>
<keyword evidence="11" id="KW-1185">Reference proteome</keyword>
<dbReference type="GO" id="GO:0000727">
    <property type="term" value="P:double-strand break repair via break-induced replication"/>
    <property type="evidence" value="ECO:0007669"/>
    <property type="project" value="TreeGrafter"/>
</dbReference>
<feature type="compositionally biased region" description="Polar residues" evidence="9">
    <location>
        <begin position="468"/>
        <end position="480"/>
    </location>
</feature>
<evidence type="ECO:0000256" key="6">
    <source>
        <dbReference type="ARBA" id="ARBA00023306"/>
    </source>
</evidence>
<evidence type="ECO:0000256" key="4">
    <source>
        <dbReference type="ARBA" id="ARBA00022705"/>
    </source>
</evidence>
<dbReference type="OrthoDB" id="8775810at2759"/>
<dbReference type="STRING" id="1388766.A0A017S4U4"/>
<feature type="compositionally biased region" description="Acidic residues" evidence="9">
    <location>
        <begin position="199"/>
        <end position="209"/>
    </location>
</feature>
<evidence type="ECO:0000256" key="7">
    <source>
        <dbReference type="ARBA" id="ARBA00025253"/>
    </source>
</evidence>
<feature type="compositionally biased region" description="Polar residues" evidence="9">
    <location>
        <begin position="133"/>
        <end position="142"/>
    </location>
</feature>
<comment type="function">
    <text evidence="7 8">Has a role in the initiation of DNA replication. Required at S-phase checkpoint.</text>
</comment>
<sequence>MATATLTATDLRAELKEWERAFSAANGGRKAGRLDIKSNPDIAAKYKAYGRMKAHESAADRDTHHNQNESTLEERPKKRKHTSPTGPGHEDSNAATPRKSNKGIFATPSRPRVNHPADIDPYDSPSVLRRLFSPSTHQQSTPLKAAIGPTPQRDGKALGLFDLLSESGGSTATPSATRIASLQGAAVQTPSKQNRMETITEEDEDDEEETARGGRTPTSSGKKLYLENLFATPTTMKYAAMVEDEEDRRPTATNVQAAAAAASANRRVAGPGETPSFLRRSNAGRSFNAMDPSTGGLSPIAARKPPQFIGKGLSALVQGLRDMEEERMEDDMDVLRELEAEQDAMDNPKVDVEDSQAGGAGRKPYKKKGQKRTTRRVRMKPVVVPKAQTKSTELSGGEEEDEQAAVPETQFQEQTENHFSEDDDGDDASLNSISEPELENSDSDPDFDEPVTKTKSFAEKMKEAISADSKNNPQESSQLSEKAIAKAKQKEKGKKEKEKEESAKPRPRKVNPETHANYRSLNIRNKNTKGRGAGRFRRR</sequence>
<feature type="compositionally biased region" description="Low complexity" evidence="9">
    <location>
        <begin position="251"/>
        <end position="269"/>
    </location>
</feature>
<dbReference type="Pfam" id="PF11719">
    <property type="entry name" value="Drc1-Sld2"/>
    <property type="match status" value="1"/>
</dbReference>
<dbReference type="PANTHER" id="PTHR28124:SF1">
    <property type="entry name" value="DNA REPLICATION REGULATOR SLD2"/>
    <property type="match status" value="1"/>
</dbReference>
<feature type="compositionally biased region" description="Basic and acidic residues" evidence="9">
    <location>
        <begin position="488"/>
        <end position="504"/>
    </location>
</feature>
<feature type="compositionally biased region" description="Basic and acidic residues" evidence="9">
    <location>
        <begin position="53"/>
        <end position="76"/>
    </location>
</feature>
<evidence type="ECO:0000256" key="9">
    <source>
        <dbReference type="SAM" id="MobiDB-lite"/>
    </source>
</evidence>
<feature type="region of interest" description="Disordered" evidence="9">
    <location>
        <begin position="244"/>
        <end position="305"/>
    </location>
</feature>
<dbReference type="InterPro" id="IPR040203">
    <property type="entry name" value="Sld2"/>
</dbReference>
<feature type="compositionally biased region" description="Polar residues" evidence="9">
    <location>
        <begin position="182"/>
        <end position="193"/>
    </location>
</feature>
<dbReference type="GO" id="GO:0003697">
    <property type="term" value="F:single-stranded DNA binding"/>
    <property type="evidence" value="ECO:0007669"/>
    <property type="project" value="TreeGrafter"/>
</dbReference>
<feature type="region of interest" description="Disordered" evidence="9">
    <location>
        <begin position="339"/>
        <end position="539"/>
    </location>
</feature>
<feature type="region of interest" description="Disordered" evidence="9">
    <location>
        <begin position="51"/>
        <end position="154"/>
    </location>
</feature>
<name>A0A017S4U4_ASPRC</name>
<feature type="compositionally biased region" description="Basic and acidic residues" evidence="9">
    <location>
        <begin position="450"/>
        <end position="465"/>
    </location>
</feature>
<dbReference type="FunFam" id="1.10.10.1460:FF:000001">
    <property type="entry name" value="DNA replication regulator Sld2"/>
    <property type="match status" value="1"/>
</dbReference>
<proteinExistence type="inferred from homology"/>
<organism evidence="10 11">
    <name type="scientific">Aspergillus ruber (strain CBS 135680)</name>
    <dbReference type="NCBI Taxonomy" id="1388766"/>
    <lineage>
        <taxon>Eukaryota</taxon>
        <taxon>Fungi</taxon>
        <taxon>Dikarya</taxon>
        <taxon>Ascomycota</taxon>
        <taxon>Pezizomycotina</taxon>
        <taxon>Eurotiomycetes</taxon>
        <taxon>Eurotiomycetidae</taxon>
        <taxon>Eurotiales</taxon>
        <taxon>Aspergillaceae</taxon>
        <taxon>Aspergillus</taxon>
        <taxon>Aspergillus subgen. Aspergillus</taxon>
    </lineage>
</organism>
<keyword evidence="6 8" id="KW-0131">Cell cycle</keyword>
<feature type="region of interest" description="Disordered" evidence="9">
    <location>
        <begin position="182"/>
        <end position="223"/>
    </location>
</feature>
<feature type="compositionally biased region" description="Acidic residues" evidence="9">
    <location>
        <begin position="436"/>
        <end position="449"/>
    </location>
</feature>
<feature type="compositionally biased region" description="Basic residues" evidence="9">
    <location>
        <begin position="363"/>
        <end position="379"/>
    </location>
</feature>
<dbReference type="GO" id="GO:0006270">
    <property type="term" value="P:DNA replication initiation"/>
    <property type="evidence" value="ECO:0007669"/>
    <property type="project" value="UniProtKB-UniRule"/>
</dbReference>